<feature type="compositionally biased region" description="Polar residues" evidence="1">
    <location>
        <begin position="359"/>
        <end position="374"/>
    </location>
</feature>
<sequence>MPDTGNHVLNIESISTSVLKLKDDFKNLNAYFTTVVLDEKVYKKCIYFRYWFYDKVIKNVFLDNVFQNFFFMSFEKGATVVDEDKGEEKAKNVKTSLEVAGEGISESEKKEGHDDEEDDEDEDEDEDEEEEEEEDEDEEEEEEEEDEEEEEENVDYSHSKVQSELGSRDCHSHEFKLCQIKDNKLLYYLENYYDNTKKIAVENEISNDSYCESFNKIIDLYNDETKCKDGNFDDEYCPEVRQCREKYPKMSLPHLKCIGAKSSLHSQGSTIPSNELHVGPKSPLLEYGTGSESTKGAPSSDISLDEIKSLEEESKQEKFISSELKNGDAMSGQQTIENEEESAKSGQVLSQTLTASYMNGNHSKETTSSTSCPHGNNKETCDNSLQPPAVINANEANHLNQIRREHTKDQINQHMVSQEETGNTSTTIISASTVLGIPFLLFTLYKVN</sequence>
<feature type="compositionally biased region" description="Polar residues" evidence="1">
    <location>
        <begin position="290"/>
        <end position="302"/>
    </location>
</feature>
<name>A0A1D3JF07_PLAOA</name>
<dbReference type="Gene3D" id="3.30.70.2850">
    <property type="match status" value="1"/>
</dbReference>
<reference evidence="2 3" key="1">
    <citation type="submission" date="2016-06" db="EMBL/GenBank/DDBJ databases">
        <authorList>
            <consortium name="Pathogen Informatics"/>
        </authorList>
    </citation>
    <scope>NUCLEOTIDE SEQUENCE [LARGE SCALE GENOMIC DNA]</scope>
    <source>
        <strain evidence="2">PocGH01</strain>
    </source>
</reference>
<dbReference type="InterPro" id="IPR008780">
    <property type="entry name" value="Plasmodium_Vir"/>
</dbReference>
<feature type="region of interest" description="Disordered" evidence="1">
    <location>
        <begin position="268"/>
        <end position="347"/>
    </location>
</feature>
<dbReference type="EMBL" id="FLRI01000424">
    <property type="protein sequence ID" value="SBT84324.1"/>
    <property type="molecule type" value="Genomic_DNA"/>
</dbReference>
<dbReference type="Proteomes" id="UP000242942">
    <property type="component" value="Unassembled WGS sequence"/>
</dbReference>
<dbReference type="VEuPathDB" id="PlasmoDB:PocGH01_00189400"/>
<proteinExistence type="predicted"/>
<feature type="compositionally biased region" description="Basic and acidic residues" evidence="1">
    <location>
        <begin position="305"/>
        <end position="320"/>
    </location>
</feature>
<evidence type="ECO:0000313" key="3">
    <source>
        <dbReference type="Proteomes" id="UP000242942"/>
    </source>
</evidence>
<feature type="compositionally biased region" description="Acidic residues" evidence="1">
    <location>
        <begin position="114"/>
        <end position="154"/>
    </location>
</feature>
<gene>
    <name evidence="2" type="primary">PocGH01_00189400</name>
    <name evidence="2" type="ORF">POCGH01_00189400</name>
</gene>
<dbReference type="OrthoDB" id="388072at2759"/>
<feature type="region of interest" description="Disordered" evidence="1">
    <location>
        <begin position="359"/>
        <end position="386"/>
    </location>
</feature>
<dbReference type="AlphaFoldDB" id="A0A1D3JF07"/>
<feature type="region of interest" description="Disordered" evidence="1">
    <location>
        <begin position="83"/>
        <end position="162"/>
    </location>
</feature>
<dbReference type="Pfam" id="PF05795">
    <property type="entry name" value="Plasmodium_Vir"/>
    <property type="match status" value="1"/>
</dbReference>
<protein>
    <submittedName>
        <fullName evidence="2">PIR protein</fullName>
    </submittedName>
</protein>
<dbReference type="VEuPathDB" id="PlasmoDB:POWCR01_000064300"/>
<accession>A0A1D3JF07</accession>
<keyword evidence="3" id="KW-1185">Reference proteome</keyword>
<evidence type="ECO:0000313" key="2">
    <source>
        <dbReference type="EMBL" id="SBT84324.1"/>
    </source>
</evidence>
<organism evidence="2 3">
    <name type="scientific">Plasmodium ovale</name>
    <name type="common">malaria parasite P. ovale</name>
    <dbReference type="NCBI Taxonomy" id="36330"/>
    <lineage>
        <taxon>Eukaryota</taxon>
        <taxon>Sar</taxon>
        <taxon>Alveolata</taxon>
        <taxon>Apicomplexa</taxon>
        <taxon>Aconoidasida</taxon>
        <taxon>Haemosporida</taxon>
        <taxon>Plasmodiidae</taxon>
        <taxon>Plasmodium</taxon>
        <taxon>Plasmodium (Plasmodium)</taxon>
    </lineage>
</organism>
<evidence type="ECO:0000256" key="1">
    <source>
        <dbReference type="SAM" id="MobiDB-lite"/>
    </source>
</evidence>